<feature type="compositionally biased region" description="Basic residues" evidence="1">
    <location>
        <begin position="60"/>
        <end position="69"/>
    </location>
</feature>
<dbReference type="AlphaFoldDB" id="A0A0D2KH40"/>
<feature type="region of interest" description="Disordered" evidence="1">
    <location>
        <begin position="45"/>
        <end position="69"/>
    </location>
</feature>
<evidence type="ECO:0000256" key="1">
    <source>
        <dbReference type="SAM" id="MobiDB-lite"/>
    </source>
</evidence>
<sequence length="69" mass="8039">MYYDYYIRAFRSNRGSSPTLSSHSSRPSFDTLAEMIDDTLMTNPQSHAAAKKSSCPRWSTLRHNRRIRN</sequence>
<dbReference type="EMBL" id="KN817706">
    <property type="protein sequence ID" value="KJA13902.1"/>
    <property type="molecule type" value="Genomic_DNA"/>
</dbReference>
<gene>
    <name evidence="2" type="ORF">HYPSUDRAFT_470278</name>
</gene>
<reference evidence="3" key="1">
    <citation type="submission" date="2014-04" db="EMBL/GenBank/DDBJ databases">
        <title>Evolutionary Origins and Diversification of the Mycorrhizal Mutualists.</title>
        <authorList>
            <consortium name="DOE Joint Genome Institute"/>
            <consortium name="Mycorrhizal Genomics Consortium"/>
            <person name="Kohler A."/>
            <person name="Kuo A."/>
            <person name="Nagy L.G."/>
            <person name="Floudas D."/>
            <person name="Copeland A."/>
            <person name="Barry K.W."/>
            <person name="Cichocki N."/>
            <person name="Veneault-Fourrey C."/>
            <person name="LaButti K."/>
            <person name="Lindquist E.A."/>
            <person name="Lipzen A."/>
            <person name="Lundell T."/>
            <person name="Morin E."/>
            <person name="Murat C."/>
            <person name="Riley R."/>
            <person name="Ohm R."/>
            <person name="Sun H."/>
            <person name="Tunlid A."/>
            <person name="Henrissat B."/>
            <person name="Grigoriev I.V."/>
            <person name="Hibbett D.S."/>
            <person name="Martin F."/>
        </authorList>
    </citation>
    <scope>NUCLEOTIDE SEQUENCE [LARGE SCALE GENOMIC DNA]</scope>
    <source>
        <strain evidence="3">FD-334 SS-4</strain>
    </source>
</reference>
<protein>
    <submittedName>
        <fullName evidence="2">Uncharacterized protein</fullName>
    </submittedName>
</protein>
<evidence type="ECO:0000313" key="2">
    <source>
        <dbReference type="EMBL" id="KJA13902.1"/>
    </source>
</evidence>
<dbReference type="Proteomes" id="UP000054270">
    <property type="component" value="Unassembled WGS sequence"/>
</dbReference>
<dbReference type="OrthoDB" id="2104739at2759"/>
<name>A0A0D2KH40_HYPSF</name>
<keyword evidence="3" id="KW-1185">Reference proteome</keyword>
<evidence type="ECO:0000313" key="3">
    <source>
        <dbReference type="Proteomes" id="UP000054270"/>
    </source>
</evidence>
<proteinExistence type="predicted"/>
<dbReference type="STRING" id="945553.A0A0D2KH40"/>
<organism evidence="2 3">
    <name type="scientific">Hypholoma sublateritium (strain FD-334 SS-4)</name>
    <dbReference type="NCBI Taxonomy" id="945553"/>
    <lineage>
        <taxon>Eukaryota</taxon>
        <taxon>Fungi</taxon>
        <taxon>Dikarya</taxon>
        <taxon>Basidiomycota</taxon>
        <taxon>Agaricomycotina</taxon>
        <taxon>Agaricomycetes</taxon>
        <taxon>Agaricomycetidae</taxon>
        <taxon>Agaricales</taxon>
        <taxon>Agaricineae</taxon>
        <taxon>Strophariaceae</taxon>
        <taxon>Hypholoma</taxon>
    </lineage>
</organism>
<accession>A0A0D2KH40</accession>